<keyword evidence="1" id="KW-1133">Transmembrane helix</keyword>
<evidence type="ECO:0000313" key="4">
    <source>
        <dbReference type="Proteomes" id="UP001367316"/>
    </source>
</evidence>
<proteinExistence type="predicted"/>
<feature type="signal peptide" evidence="2">
    <location>
        <begin position="1"/>
        <end position="19"/>
    </location>
</feature>
<feature type="transmembrane region" description="Helical" evidence="1">
    <location>
        <begin position="78"/>
        <end position="107"/>
    </location>
</feature>
<keyword evidence="1" id="KW-0472">Membrane</keyword>
<dbReference type="EMBL" id="JBBPBF010000025">
    <property type="protein sequence ID" value="KAK7609069.1"/>
    <property type="molecule type" value="Genomic_DNA"/>
</dbReference>
<sequence length="200" mass="21928">MTFLFSFLLLLFFIAPTIIRHDDCTLMDGVLLLFALHMPRPSSSSSSSSSSFLPSRAHTLRFSLYSTLLHTLPSYSSLAAVACWLLCSCFSGGLTGWLWLTLAGLVWRSVMMGRASMFRCNLSNVSQAIQLLLNHHHFSALFGWGIPCYLFLFGLPSIYLAGACSEVGVGGQADGRTDSLRSRCLQSSMMERLTGGRPSP</sequence>
<keyword evidence="4" id="KW-1185">Reference proteome</keyword>
<keyword evidence="1" id="KW-0812">Transmembrane</keyword>
<gene>
    <name evidence="3" type="ORF">JOL62DRAFT_186307</name>
</gene>
<dbReference type="Proteomes" id="UP001367316">
    <property type="component" value="Unassembled WGS sequence"/>
</dbReference>
<comment type="caution">
    <text evidence="3">The sequence shown here is derived from an EMBL/GenBank/DDBJ whole genome shotgun (WGS) entry which is preliminary data.</text>
</comment>
<keyword evidence="2" id="KW-0732">Signal</keyword>
<evidence type="ECO:0000313" key="3">
    <source>
        <dbReference type="EMBL" id="KAK7609069.1"/>
    </source>
</evidence>
<feature type="chain" id="PRO_5045359668" evidence="2">
    <location>
        <begin position="20"/>
        <end position="200"/>
    </location>
</feature>
<evidence type="ECO:0000256" key="1">
    <source>
        <dbReference type="SAM" id="Phobius"/>
    </source>
</evidence>
<organism evidence="3 4">
    <name type="scientific">Phyllosticta paracitricarpa</name>
    <dbReference type="NCBI Taxonomy" id="2016321"/>
    <lineage>
        <taxon>Eukaryota</taxon>
        <taxon>Fungi</taxon>
        <taxon>Dikarya</taxon>
        <taxon>Ascomycota</taxon>
        <taxon>Pezizomycotina</taxon>
        <taxon>Dothideomycetes</taxon>
        <taxon>Dothideomycetes incertae sedis</taxon>
        <taxon>Botryosphaeriales</taxon>
        <taxon>Phyllostictaceae</taxon>
        <taxon>Phyllosticta</taxon>
    </lineage>
</organism>
<reference evidence="3 4" key="1">
    <citation type="submission" date="2024-04" db="EMBL/GenBank/DDBJ databases">
        <title>Phyllosticta paracitricarpa is synonymous to the EU quarantine fungus P. citricarpa based on phylogenomic analyses.</title>
        <authorList>
            <consortium name="Lawrence Berkeley National Laboratory"/>
            <person name="Van ingen-buijs V.A."/>
            <person name="Van westerhoven A.C."/>
            <person name="Haridas S."/>
            <person name="Skiadas P."/>
            <person name="Martin F."/>
            <person name="Groenewald J.Z."/>
            <person name="Crous P.W."/>
            <person name="Seidl M.F."/>
        </authorList>
    </citation>
    <scope>NUCLEOTIDE SEQUENCE [LARGE SCALE GENOMIC DNA]</scope>
    <source>
        <strain evidence="3 4">CBS 141358</strain>
    </source>
</reference>
<accession>A0ABR1N4Z1</accession>
<name>A0ABR1N4Z1_9PEZI</name>
<protein>
    <submittedName>
        <fullName evidence="3">Uncharacterized protein</fullName>
    </submittedName>
</protein>
<evidence type="ECO:0000256" key="2">
    <source>
        <dbReference type="SAM" id="SignalP"/>
    </source>
</evidence>